<feature type="transmembrane region" description="Helical" evidence="1">
    <location>
        <begin position="87"/>
        <end position="109"/>
    </location>
</feature>
<evidence type="ECO:0000313" key="3">
    <source>
        <dbReference type="Proteomes" id="UP000589626"/>
    </source>
</evidence>
<proteinExistence type="predicted"/>
<protein>
    <submittedName>
        <fullName evidence="2">Putative membrane protein</fullName>
    </submittedName>
</protein>
<dbReference type="Proteomes" id="UP000589626">
    <property type="component" value="Unassembled WGS sequence"/>
</dbReference>
<evidence type="ECO:0000313" key="2">
    <source>
        <dbReference type="EMBL" id="MBB3045230.1"/>
    </source>
</evidence>
<comment type="caution">
    <text evidence="2">The sequence shown here is derived from an EMBL/GenBank/DDBJ whole genome shotgun (WGS) entry which is preliminary data.</text>
</comment>
<dbReference type="AlphaFoldDB" id="A0A7W4Z4Y4"/>
<keyword evidence="1" id="KW-1133">Transmembrane helix</keyword>
<evidence type="ECO:0000256" key="1">
    <source>
        <dbReference type="SAM" id="Phobius"/>
    </source>
</evidence>
<sequence>MTDLLDQLRNPILLAATLATGLQAGTYYTWASGVMPGLARVDDHTFVSSMNHINVAIVNPVFLATFLGAPALAAAAVAVGPPGARGWAVAGLVLALGTVAITAVGNVPLNDTLAAGGSRTDFETAWVRWNAARAVTSTTSLACLAWAALRA</sequence>
<dbReference type="EMBL" id="JACHWR010000005">
    <property type="protein sequence ID" value="MBB3045230.1"/>
    <property type="molecule type" value="Genomic_DNA"/>
</dbReference>
<reference evidence="2 3" key="1">
    <citation type="submission" date="2020-08" db="EMBL/GenBank/DDBJ databases">
        <title>Sequencing the genomes of 1000 actinobacteria strains.</title>
        <authorList>
            <person name="Klenk H.-P."/>
        </authorList>
    </citation>
    <scope>NUCLEOTIDE SEQUENCE [LARGE SCALE GENOMIC DNA]</scope>
    <source>
        <strain evidence="2 3">DSM 105498</strain>
    </source>
</reference>
<dbReference type="InterPro" id="IPR013901">
    <property type="entry name" value="Anthrone_oxy"/>
</dbReference>
<organism evidence="2 3">
    <name type="scientific">Nocardioides soli</name>
    <dbReference type="NCBI Taxonomy" id="1036020"/>
    <lineage>
        <taxon>Bacteria</taxon>
        <taxon>Bacillati</taxon>
        <taxon>Actinomycetota</taxon>
        <taxon>Actinomycetes</taxon>
        <taxon>Propionibacteriales</taxon>
        <taxon>Nocardioidaceae</taxon>
        <taxon>Nocardioides</taxon>
    </lineage>
</organism>
<keyword evidence="1" id="KW-0472">Membrane</keyword>
<keyword evidence="3" id="KW-1185">Reference proteome</keyword>
<dbReference type="Pfam" id="PF08592">
    <property type="entry name" value="Anthrone_oxy"/>
    <property type="match status" value="1"/>
</dbReference>
<dbReference type="RefSeq" id="WP_183595226.1">
    <property type="nucleotide sequence ID" value="NZ_JACHWR010000005.1"/>
</dbReference>
<keyword evidence="1" id="KW-0812">Transmembrane</keyword>
<feature type="transmembrane region" description="Helical" evidence="1">
    <location>
        <begin position="12"/>
        <end position="30"/>
    </location>
</feature>
<feature type="transmembrane region" description="Helical" evidence="1">
    <location>
        <begin position="57"/>
        <end position="80"/>
    </location>
</feature>
<gene>
    <name evidence="2" type="ORF">FHU40_005083</name>
</gene>
<accession>A0A7W4Z4Y4</accession>
<name>A0A7W4Z4Y4_9ACTN</name>